<organism evidence="1 2">
    <name type="scientific">Polaribacter batillariae</name>
    <dbReference type="NCBI Taxonomy" id="2808900"/>
    <lineage>
        <taxon>Bacteria</taxon>
        <taxon>Pseudomonadati</taxon>
        <taxon>Bacteroidota</taxon>
        <taxon>Flavobacteriia</taxon>
        <taxon>Flavobacteriales</taxon>
        <taxon>Flavobacteriaceae</taxon>
    </lineage>
</organism>
<keyword evidence="2" id="KW-1185">Reference proteome</keyword>
<reference evidence="1 2" key="1">
    <citation type="submission" date="2021-03" db="EMBL/GenBank/DDBJ databases">
        <title>Complete genome of Polaribacter_sp.G4M1.</title>
        <authorList>
            <person name="Jeong S.W."/>
            <person name="Bae J.W."/>
        </authorList>
    </citation>
    <scope>NUCLEOTIDE SEQUENCE [LARGE SCALE GENOMIC DNA]</scope>
    <source>
        <strain evidence="1 2">G4M1</strain>
    </source>
</reference>
<evidence type="ECO:0000313" key="2">
    <source>
        <dbReference type="Proteomes" id="UP000663935"/>
    </source>
</evidence>
<proteinExistence type="predicted"/>
<accession>A0ABX7SXD4</accession>
<sequence>MAKDVHVFSDFPVVDTVTFNNLFEHQYGGVDNLILKDSLLITFNNHGRSRKGYQFTSYNLLTFENFSFFPFGKGPCEVLGAQTTGILGNQFWMYDITTKKFLFLKLKDIIPGESGYKENCVSLSIKKDKSKKFELGKGFLINDTTYVCTVIGSMLKNKLAKITLPNCEITKEYGNFNQDNDNKMFSLNRKAHIERSFFFAKPDNNNVVALAYFLTDKFEIFNLENNESSVFWGPHKIKNEFDVNKQTPNPYPQINDKTQVTYVGGYATKKHVYLIYSGNYFRKNLTPNGLNLASKSIYVFDWTGKVIKKIVWKEDVSIRAIAISENEDTLYAFDENSNYVVTSKLK</sequence>
<evidence type="ECO:0000313" key="1">
    <source>
        <dbReference type="EMBL" id="QTD37920.1"/>
    </source>
</evidence>
<dbReference type="Proteomes" id="UP000663935">
    <property type="component" value="Chromosome"/>
</dbReference>
<protein>
    <recommendedName>
        <fullName evidence="3">TolB-like 6-blade propeller-like</fullName>
    </recommendedName>
</protein>
<gene>
    <name evidence="1" type="ORF">JL193_01010</name>
</gene>
<dbReference type="Pfam" id="PF15869">
    <property type="entry name" value="TolB_like"/>
    <property type="match status" value="1"/>
</dbReference>
<dbReference type="RefSeq" id="WP_207972072.1">
    <property type="nucleotide sequence ID" value="NZ_CP071795.1"/>
</dbReference>
<evidence type="ECO:0008006" key="3">
    <source>
        <dbReference type="Google" id="ProtNLM"/>
    </source>
</evidence>
<dbReference type="EMBL" id="CP071795">
    <property type="protein sequence ID" value="QTD37920.1"/>
    <property type="molecule type" value="Genomic_DNA"/>
</dbReference>
<name>A0ABX7SXD4_9FLAO</name>